<keyword evidence="1" id="KW-0175">Coiled coil</keyword>
<evidence type="ECO:0000256" key="1">
    <source>
        <dbReference type="SAM" id="Coils"/>
    </source>
</evidence>
<feature type="coiled-coil region" evidence="1">
    <location>
        <begin position="9"/>
        <end position="64"/>
    </location>
</feature>
<comment type="caution">
    <text evidence="2">The sequence shown here is derived from an EMBL/GenBank/DDBJ whole genome shotgun (WGS) entry which is preliminary data.</text>
</comment>
<reference evidence="2" key="2">
    <citation type="submission" date="2021-04" db="EMBL/GenBank/DDBJ databases">
        <authorList>
            <person name="Gilroy R."/>
        </authorList>
    </citation>
    <scope>NUCLEOTIDE SEQUENCE</scope>
    <source>
        <strain evidence="2">CHK186-16707</strain>
    </source>
</reference>
<gene>
    <name evidence="2" type="ORF">H9962_07715</name>
</gene>
<protein>
    <submittedName>
        <fullName evidence="2">Uncharacterized protein</fullName>
    </submittedName>
</protein>
<accession>A0A9D2KKM1</accession>
<evidence type="ECO:0000313" key="3">
    <source>
        <dbReference type="Proteomes" id="UP000824225"/>
    </source>
</evidence>
<reference evidence="2" key="1">
    <citation type="journal article" date="2021" name="PeerJ">
        <title>Extensive microbial diversity within the chicken gut microbiome revealed by metagenomics and culture.</title>
        <authorList>
            <person name="Gilroy R."/>
            <person name="Ravi A."/>
            <person name="Getino M."/>
            <person name="Pursley I."/>
            <person name="Horton D.L."/>
            <person name="Alikhan N.F."/>
            <person name="Baker D."/>
            <person name="Gharbi K."/>
            <person name="Hall N."/>
            <person name="Watson M."/>
            <person name="Adriaenssens E.M."/>
            <person name="Foster-Nyarko E."/>
            <person name="Jarju S."/>
            <person name="Secka A."/>
            <person name="Antonio M."/>
            <person name="Oren A."/>
            <person name="Chaudhuri R.R."/>
            <person name="La Ragione R."/>
            <person name="Hildebrand F."/>
            <person name="Pallen M.J."/>
        </authorList>
    </citation>
    <scope>NUCLEOTIDE SEQUENCE</scope>
    <source>
        <strain evidence="2">CHK186-16707</strain>
    </source>
</reference>
<proteinExistence type="predicted"/>
<name>A0A9D2KKM1_9BACT</name>
<dbReference type="EMBL" id="DXAN01000025">
    <property type="protein sequence ID" value="HJA09059.1"/>
    <property type="molecule type" value="Genomic_DNA"/>
</dbReference>
<evidence type="ECO:0000313" key="2">
    <source>
        <dbReference type="EMBL" id="HJA09059.1"/>
    </source>
</evidence>
<organism evidence="2 3">
    <name type="scientific">Candidatus Mailhella merdigallinarum</name>
    <dbReference type="NCBI Taxonomy" id="2838658"/>
    <lineage>
        <taxon>Bacteria</taxon>
        <taxon>Pseudomonadati</taxon>
        <taxon>Thermodesulfobacteriota</taxon>
        <taxon>Desulfovibrionia</taxon>
        <taxon>Desulfovibrionales</taxon>
        <taxon>Desulfovibrionaceae</taxon>
        <taxon>Mailhella</taxon>
    </lineage>
</organism>
<dbReference type="AlphaFoldDB" id="A0A9D2KKM1"/>
<dbReference type="Proteomes" id="UP000824225">
    <property type="component" value="Unassembled WGS sequence"/>
</dbReference>
<sequence>MADTKDEGRQAAVAELERIRKENEAQAAELEALRREKEEAEAAARKAEAEARALSSKIDEEVARAERDNIRHLHAQRKARIVIPSGRDEHERAPVPVAVNGREFLIERDKEVDVPQAVVNVLNLAQETVPARNDAGDAIVWKDVPRIAYTLIGFIDPDTGGPER</sequence>